<organism evidence="1 2">
    <name type="scientific">Tetrahymena thermophila (strain SB210)</name>
    <dbReference type="NCBI Taxonomy" id="312017"/>
    <lineage>
        <taxon>Eukaryota</taxon>
        <taxon>Sar</taxon>
        <taxon>Alveolata</taxon>
        <taxon>Ciliophora</taxon>
        <taxon>Intramacronucleata</taxon>
        <taxon>Oligohymenophorea</taxon>
        <taxon>Hymenostomatida</taxon>
        <taxon>Tetrahymenina</taxon>
        <taxon>Tetrahymenidae</taxon>
        <taxon>Tetrahymena</taxon>
    </lineage>
</organism>
<sequence>MEHKFNVIHQHLFYFSVCSRKRSQLDFFFWTSITFLIYQQTNIIHSFNLSFQKSQNQKQKLRIDKNVQTKILNNYENNFIQINQIFFYPQFSPIKYNLSVSFISSLQILTQSNSPRYQQYILLNQ</sequence>
<dbReference type="RefSeq" id="XP_012655162.1">
    <property type="nucleotide sequence ID" value="XM_012799708.1"/>
</dbReference>
<dbReference type="Proteomes" id="UP000009168">
    <property type="component" value="Unassembled WGS sequence"/>
</dbReference>
<dbReference type="KEGG" id="tet:TTHERM_001085531"/>
<proteinExistence type="predicted"/>
<dbReference type="AlphaFoldDB" id="W7X4H1"/>
<accession>W7X4H1</accession>
<protein>
    <submittedName>
        <fullName evidence="1">Uncharacterized protein</fullName>
    </submittedName>
</protein>
<dbReference type="EMBL" id="GG662500">
    <property type="protein sequence ID" value="EWS72302.1"/>
    <property type="molecule type" value="Genomic_DNA"/>
</dbReference>
<dbReference type="InParanoid" id="W7X4H1"/>
<keyword evidence="2" id="KW-1185">Reference proteome</keyword>
<reference evidence="2" key="1">
    <citation type="journal article" date="2006" name="PLoS Biol.">
        <title>Macronuclear genome sequence of the ciliate Tetrahymena thermophila, a model eukaryote.</title>
        <authorList>
            <person name="Eisen J.A."/>
            <person name="Coyne R.S."/>
            <person name="Wu M."/>
            <person name="Wu D."/>
            <person name="Thiagarajan M."/>
            <person name="Wortman J.R."/>
            <person name="Badger J.H."/>
            <person name="Ren Q."/>
            <person name="Amedeo P."/>
            <person name="Jones K.M."/>
            <person name="Tallon L.J."/>
            <person name="Delcher A.L."/>
            <person name="Salzberg S.L."/>
            <person name="Silva J.C."/>
            <person name="Haas B.J."/>
            <person name="Majoros W.H."/>
            <person name="Farzad M."/>
            <person name="Carlton J.M."/>
            <person name="Smith R.K. Jr."/>
            <person name="Garg J."/>
            <person name="Pearlman R.E."/>
            <person name="Karrer K.M."/>
            <person name="Sun L."/>
            <person name="Manning G."/>
            <person name="Elde N.C."/>
            <person name="Turkewitz A.P."/>
            <person name="Asai D.J."/>
            <person name="Wilkes D.E."/>
            <person name="Wang Y."/>
            <person name="Cai H."/>
            <person name="Collins K."/>
            <person name="Stewart B.A."/>
            <person name="Lee S.R."/>
            <person name="Wilamowska K."/>
            <person name="Weinberg Z."/>
            <person name="Ruzzo W.L."/>
            <person name="Wloga D."/>
            <person name="Gaertig J."/>
            <person name="Frankel J."/>
            <person name="Tsao C.-C."/>
            <person name="Gorovsky M.A."/>
            <person name="Keeling P.J."/>
            <person name="Waller R.F."/>
            <person name="Patron N.J."/>
            <person name="Cherry J.M."/>
            <person name="Stover N.A."/>
            <person name="Krieger C.J."/>
            <person name="del Toro C."/>
            <person name="Ryder H.F."/>
            <person name="Williamson S.C."/>
            <person name="Barbeau R.A."/>
            <person name="Hamilton E.P."/>
            <person name="Orias E."/>
        </authorList>
    </citation>
    <scope>NUCLEOTIDE SEQUENCE [LARGE SCALE GENOMIC DNA]</scope>
    <source>
        <strain evidence="2">SB210</strain>
    </source>
</reference>
<dbReference type="GeneID" id="24441653"/>
<evidence type="ECO:0000313" key="2">
    <source>
        <dbReference type="Proteomes" id="UP000009168"/>
    </source>
</evidence>
<gene>
    <name evidence="1" type="ORF">TTHERM_001085531</name>
</gene>
<name>W7X4H1_TETTS</name>
<evidence type="ECO:0000313" key="1">
    <source>
        <dbReference type="EMBL" id="EWS72302.1"/>
    </source>
</evidence>